<sequence length="537" mass="61287">MRGSCGLYAYRHRKKYYIKFNPQNSYPSGLGTELVNQIPVDAEGFKAWLESKRTFFDAEEERLRELDPDVKRVEGYNQVPSDSPPLNSLFIPWTYIMDLDYNAFIIDMELYFPLDNIPRGDKGYHWIGCFGHDASGDRCMRITTPREFAVIPSRPAPEPSTQGLAMYHELESNLKLLPTSEWLSQPPTLGQEFALDAAAELVKLHYYWFYLSQTLELNDAKFRNLALGLLSMTAEGFTCTASKKYTYGTALRDGLIDFATWMEGKSDRPPDASKWFWLRGVLVHLTSHLDVEANRKASVGLVVSAIQELKLDYCFALLFSINHVVVVKVADGVVHESRIIEILAALPNFDWKDRLIAGLTPLAHVLRLPALMDIERVEPGATFRPFPMDVMLQILEYADNGAYDQCSKLSKAWRRVCKRNLRVGPYTVIGRDNDAFIARMKNGPITRIKLFWTCDTYLESKYIDGANSYEVYLKSQRSTQADVGAVGSKLVRMRVRPAWYHRRGNDIRVIIAEKGTDVEHKVTTKVRETMEEVFKGS</sequence>
<accession>A0A4Y7PQG1</accession>
<evidence type="ECO:0000313" key="2">
    <source>
        <dbReference type="Proteomes" id="UP000294933"/>
    </source>
</evidence>
<dbReference type="AlphaFoldDB" id="A0A4Y7PQG1"/>
<gene>
    <name evidence="1" type="ORF">BD410DRAFT_794557</name>
</gene>
<proteinExistence type="predicted"/>
<dbReference type="Proteomes" id="UP000294933">
    <property type="component" value="Unassembled WGS sequence"/>
</dbReference>
<dbReference type="OrthoDB" id="2782847at2759"/>
<dbReference type="VEuPathDB" id="FungiDB:BD410DRAFT_794557"/>
<keyword evidence="2" id="KW-1185">Reference proteome</keyword>
<organism evidence="1 2">
    <name type="scientific">Rickenella mellea</name>
    <dbReference type="NCBI Taxonomy" id="50990"/>
    <lineage>
        <taxon>Eukaryota</taxon>
        <taxon>Fungi</taxon>
        <taxon>Dikarya</taxon>
        <taxon>Basidiomycota</taxon>
        <taxon>Agaricomycotina</taxon>
        <taxon>Agaricomycetes</taxon>
        <taxon>Hymenochaetales</taxon>
        <taxon>Rickenellaceae</taxon>
        <taxon>Rickenella</taxon>
    </lineage>
</organism>
<dbReference type="EMBL" id="ML170225">
    <property type="protein sequence ID" value="TDL17251.1"/>
    <property type="molecule type" value="Genomic_DNA"/>
</dbReference>
<evidence type="ECO:0008006" key="3">
    <source>
        <dbReference type="Google" id="ProtNLM"/>
    </source>
</evidence>
<dbReference type="STRING" id="50990.A0A4Y7PQG1"/>
<reference evidence="1 2" key="1">
    <citation type="submission" date="2018-06" db="EMBL/GenBank/DDBJ databases">
        <title>A transcriptomic atlas of mushroom development highlights an independent origin of complex multicellularity.</title>
        <authorList>
            <consortium name="DOE Joint Genome Institute"/>
            <person name="Krizsan K."/>
            <person name="Almasi E."/>
            <person name="Merenyi Z."/>
            <person name="Sahu N."/>
            <person name="Viragh M."/>
            <person name="Koszo T."/>
            <person name="Mondo S."/>
            <person name="Kiss B."/>
            <person name="Balint B."/>
            <person name="Kues U."/>
            <person name="Barry K."/>
            <person name="Hegedus J.C."/>
            <person name="Henrissat B."/>
            <person name="Johnson J."/>
            <person name="Lipzen A."/>
            <person name="Ohm R."/>
            <person name="Nagy I."/>
            <person name="Pangilinan J."/>
            <person name="Yan J."/>
            <person name="Xiong Y."/>
            <person name="Grigoriev I.V."/>
            <person name="Hibbett D.S."/>
            <person name="Nagy L.G."/>
        </authorList>
    </citation>
    <scope>NUCLEOTIDE SEQUENCE [LARGE SCALE GENOMIC DNA]</scope>
    <source>
        <strain evidence="1 2">SZMC22713</strain>
    </source>
</reference>
<name>A0A4Y7PQG1_9AGAM</name>
<evidence type="ECO:0000313" key="1">
    <source>
        <dbReference type="EMBL" id="TDL17251.1"/>
    </source>
</evidence>
<protein>
    <recommendedName>
        <fullName evidence="3">F-box domain-containing protein</fullName>
    </recommendedName>
</protein>